<protein>
    <submittedName>
        <fullName evidence="5">Ankyrin repeat domain-containing protein 27</fullName>
    </submittedName>
</protein>
<dbReference type="GO" id="GO:0043005">
    <property type="term" value="C:neuron projection"/>
    <property type="evidence" value="ECO:0007669"/>
    <property type="project" value="TreeGrafter"/>
</dbReference>
<dbReference type="PANTHER" id="PTHR24170">
    <property type="entry name" value="ANKYRIN REPEAT DOMAIN-CONTAINING PROTEIN 27"/>
    <property type="match status" value="1"/>
</dbReference>
<organism evidence="5 6">
    <name type="scientific">Holothuria leucospilota</name>
    <name type="common">Black long sea cucumber</name>
    <name type="synonym">Mertensiothuria leucospilota</name>
    <dbReference type="NCBI Taxonomy" id="206669"/>
    <lineage>
        <taxon>Eukaryota</taxon>
        <taxon>Metazoa</taxon>
        <taxon>Echinodermata</taxon>
        <taxon>Eleutherozoa</taxon>
        <taxon>Echinozoa</taxon>
        <taxon>Holothuroidea</taxon>
        <taxon>Aspidochirotacea</taxon>
        <taxon>Aspidochirotida</taxon>
        <taxon>Holothuriidae</taxon>
        <taxon>Holothuria</taxon>
    </lineage>
</organism>
<dbReference type="GO" id="GO:0048812">
    <property type="term" value="P:neuron projection morphogenesis"/>
    <property type="evidence" value="ECO:0007669"/>
    <property type="project" value="TreeGrafter"/>
</dbReference>
<feature type="region of interest" description="Disordered" evidence="3">
    <location>
        <begin position="749"/>
        <end position="772"/>
    </location>
</feature>
<feature type="repeat" description="ANK" evidence="1">
    <location>
        <begin position="627"/>
        <end position="659"/>
    </location>
</feature>
<dbReference type="InterPro" id="IPR003123">
    <property type="entry name" value="VPS9"/>
</dbReference>
<dbReference type="SUPFAM" id="SSF48403">
    <property type="entry name" value="Ankyrin repeat"/>
    <property type="match status" value="2"/>
</dbReference>
<dbReference type="InterPro" id="IPR051248">
    <property type="entry name" value="UPF0507/Ank_repeat_27"/>
</dbReference>
<dbReference type="SUPFAM" id="SSF109993">
    <property type="entry name" value="VPS9 domain"/>
    <property type="match status" value="1"/>
</dbReference>
<evidence type="ECO:0000259" key="4">
    <source>
        <dbReference type="PROSITE" id="PS51205"/>
    </source>
</evidence>
<evidence type="ECO:0000256" key="1">
    <source>
        <dbReference type="PROSITE-ProRule" id="PRU00023"/>
    </source>
</evidence>
<feature type="compositionally biased region" description="Acidic residues" evidence="3">
    <location>
        <begin position="895"/>
        <end position="911"/>
    </location>
</feature>
<dbReference type="GO" id="GO:0005886">
    <property type="term" value="C:plasma membrane"/>
    <property type="evidence" value="ECO:0007669"/>
    <property type="project" value="TreeGrafter"/>
</dbReference>
<dbReference type="GO" id="GO:0005770">
    <property type="term" value="C:late endosome"/>
    <property type="evidence" value="ECO:0007669"/>
    <property type="project" value="TreeGrafter"/>
</dbReference>
<dbReference type="InterPro" id="IPR037191">
    <property type="entry name" value="VPS9_dom_sf"/>
</dbReference>
<reference evidence="5" key="1">
    <citation type="submission" date="2021-10" db="EMBL/GenBank/DDBJ databases">
        <title>Tropical sea cucumber genome reveals ecological adaptation and Cuvierian tubules defense mechanism.</title>
        <authorList>
            <person name="Chen T."/>
        </authorList>
    </citation>
    <scope>NUCLEOTIDE SEQUENCE</scope>
    <source>
        <strain evidence="5">Nanhai2018</strain>
        <tissue evidence="5">Muscle</tissue>
    </source>
</reference>
<dbReference type="PROSITE" id="PS51205">
    <property type="entry name" value="VPS9"/>
    <property type="match status" value="1"/>
</dbReference>
<evidence type="ECO:0000313" key="5">
    <source>
        <dbReference type="EMBL" id="KAJ8042036.1"/>
    </source>
</evidence>
<keyword evidence="2" id="KW-0175">Coiled coil</keyword>
<feature type="repeat" description="ANK" evidence="1">
    <location>
        <begin position="327"/>
        <end position="359"/>
    </location>
</feature>
<feature type="region of interest" description="Disordered" evidence="3">
    <location>
        <begin position="883"/>
        <end position="936"/>
    </location>
</feature>
<dbReference type="Gene3D" id="1.25.40.20">
    <property type="entry name" value="Ankyrin repeat-containing domain"/>
    <property type="match status" value="4"/>
</dbReference>
<dbReference type="PROSITE" id="PS50297">
    <property type="entry name" value="ANK_REP_REGION"/>
    <property type="match status" value="8"/>
</dbReference>
<dbReference type="InterPro" id="IPR002110">
    <property type="entry name" value="Ankyrin_rpt"/>
</dbReference>
<accession>A0A9Q1CBW9</accession>
<dbReference type="GO" id="GO:0000149">
    <property type="term" value="F:SNARE binding"/>
    <property type="evidence" value="ECO:0007669"/>
    <property type="project" value="TreeGrafter"/>
</dbReference>
<feature type="domain" description="VPS9" evidence="4">
    <location>
        <begin position="49"/>
        <end position="192"/>
    </location>
</feature>
<dbReference type="SMART" id="SM00167">
    <property type="entry name" value="VPS9"/>
    <property type="match status" value="1"/>
</dbReference>
<feature type="repeat" description="ANK" evidence="1">
    <location>
        <begin position="592"/>
        <end position="624"/>
    </location>
</feature>
<gene>
    <name evidence="5" type="ORF">HOLleu_13002</name>
</gene>
<dbReference type="Proteomes" id="UP001152320">
    <property type="component" value="Chromosome 5"/>
</dbReference>
<dbReference type="CDD" id="cd22885">
    <property type="entry name" value="ANKRD27_zf1"/>
    <property type="match status" value="1"/>
</dbReference>
<dbReference type="Gene3D" id="1.20.1050.80">
    <property type="entry name" value="VPS9 domain"/>
    <property type="match status" value="1"/>
</dbReference>
<dbReference type="GO" id="GO:0005085">
    <property type="term" value="F:guanyl-nucleotide exchange factor activity"/>
    <property type="evidence" value="ECO:0007669"/>
    <property type="project" value="TreeGrafter"/>
</dbReference>
<sequence length="936" mass="104273">MQIALKDSVLKKLVKQNKGHMENLKVAMETYVMNAVSAKVLKQLIQLMANEDSKLNKTTRNLSDLQVKDLRVRQEFTVNLPRARRELSQLNQFNTPLEKLHCLRRTVGAITQPGYRDKLQLDGSGPAMSSDDLLPLLIFLVVKSEIPNWLANLAYMQHFRFANFGHGEFGFYLASFEAAIEHVRSGSLSSLPMGSPDGPRLSIFSRSPSTQESLWQRLDGNDGEYTPSLELFFKCARENDTERLESMLESGFTDDKWILSQMCHPLCLCDKCQDLLISTRSDPRALTSSSRNDRGYTAMHTAAINNNLQSMEVLYRYKGDINATDYHGSSPLHLACQRGHQDATIWLLDKGADMNLEDNDGNTPLHLCCANGHEECVKTLLYAAYGPQKIEINAANSRGDTPLHLAAKWGYENIVVILLENGSSLEARNRRKETPLMCSQNLNIAKRLVAPTEDGHAHQEMEEPATALETILSRQTSNSSSTSAGSQKHRRSKSNSSLTSSKEVCSFEFDIKNEEMVEKLLRSVADGDIIMVRHQLGWSSDEDDEIGEEMETWSSNTELCHPLCQCNKCSVLQKRTLVVMDSGLNVNSCNSEGYSPLHVACLHGHASLVDLLLRRGSNVNSWNNTSMQSTPLHLACQYDHASVVSKLLKFGAKCNMKDTNGNSPLHYCCMNGYYNSASILIAYGANVDQNNYRGNTPLHEAARGNYAKMVKLLLEDGKANPLSRNKAQLTPLQLAQSDVVVHMIESAISSVPSSQKDDSETTTSSNLSQLEERDDEILLYLPAEDDSQNVSQDEDAVKEGTQILPNEEKLQNTETKTLEPLNIPAQVGEGPAENHTLHMSAIQQFNKSNLRHIELEERHFPLDSVTEGTELLDSKTTEVCHEIQSPSETDKSEQEALDDVLDEETSGGCDEIESKESEVHHGKVSEDATEHQQEEG</sequence>
<dbReference type="GO" id="GO:0005769">
    <property type="term" value="C:early endosome"/>
    <property type="evidence" value="ECO:0007669"/>
    <property type="project" value="TreeGrafter"/>
</dbReference>
<name>A0A9Q1CBW9_HOLLE</name>
<evidence type="ECO:0000313" key="6">
    <source>
        <dbReference type="Proteomes" id="UP001152320"/>
    </source>
</evidence>
<keyword evidence="1" id="KW-0040">ANK repeat</keyword>
<dbReference type="GO" id="GO:0030133">
    <property type="term" value="C:transport vesicle"/>
    <property type="evidence" value="ECO:0007669"/>
    <property type="project" value="TreeGrafter"/>
</dbReference>
<proteinExistence type="predicted"/>
<dbReference type="Pfam" id="PF12796">
    <property type="entry name" value="Ank_2"/>
    <property type="match status" value="3"/>
</dbReference>
<dbReference type="OrthoDB" id="411646at2759"/>
<dbReference type="Pfam" id="PF00023">
    <property type="entry name" value="Ank"/>
    <property type="match status" value="1"/>
</dbReference>
<feature type="compositionally biased region" description="Basic and acidic residues" evidence="3">
    <location>
        <begin position="912"/>
        <end position="936"/>
    </location>
</feature>
<dbReference type="PROSITE" id="PS50088">
    <property type="entry name" value="ANK_REPEAT"/>
    <property type="match status" value="8"/>
</dbReference>
<dbReference type="AlphaFoldDB" id="A0A9Q1CBW9"/>
<dbReference type="PRINTS" id="PR01415">
    <property type="entry name" value="ANKYRIN"/>
</dbReference>
<dbReference type="EMBL" id="JAIZAY010000005">
    <property type="protein sequence ID" value="KAJ8042036.1"/>
    <property type="molecule type" value="Genomic_DNA"/>
</dbReference>
<dbReference type="GO" id="GO:0045022">
    <property type="term" value="P:early endosome to late endosome transport"/>
    <property type="evidence" value="ECO:0007669"/>
    <property type="project" value="TreeGrafter"/>
</dbReference>
<dbReference type="Pfam" id="PF02204">
    <property type="entry name" value="VPS9"/>
    <property type="match status" value="1"/>
</dbReference>
<dbReference type="PANTHER" id="PTHR24170:SF2">
    <property type="entry name" value="ANKYRIN REPEAT DOMAIN-CONTAINING PROTEIN 27"/>
    <property type="match status" value="1"/>
</dbReference>
<dbReference type="FunFam" id="1.20.1050.80:FF:000013">
    <property type="entry name" value="Ankyrin repeat domain 27 (VPS9 domain)"/>
    <property type="match status" value="1"/>
</dbReference>
<evidence type="ECO:0000256" key="2">
    <source>
        <dbReference type="SAM" id="Coils"/>
    </source>
</evidence>
<feature type="repeat" description="ANK" evidence="1">
    <location>
        <begin position="360"/>
        <end position="381"/>
    </location>
</feature>
<dbReference type="InterPro" id="IPR036770">
    <property type="entry name" value="Ankyrin_rpt-contain_sf"/>
</dbReference>
<feature type="region of interest" description="Disordered" evidence="3">
    <location>
        <begin position="473"/>
        <end position="497"/>
    </location>
</feature>
<feature type="coiled-coil region" evidence="2">
    <location>
        <begin position="41"/>
        <end position="68"/>
    </location>
</feature>
<feature type="compositionally biased region" description="Low complexity" evidence="3">
    <location>
        <begin position="473"/>
        <end position="486"/>
    </location>
</feature>
<feature type="repeat" description="ANK" evidence="1">
    <location>
        <begin position="660"/>
        <end position="692"/>
    </location>
</feature>
<evidence type="ECO:0000256" key="3">
    <source>
        <dbReference type="SAM" id="MobiDB-lite"/>
    </source>
</evidence>
<dbReference type="SMART" id="SM00248">
    <property type="entry name" value="ANK"/>
    <property type="match status" value="9"/>
</dbReference>
<feature type="repeat" description="ANK" evidence="1">
    <location>
        <begin position="693"/>
        <end position="717"/>
    </location>
</feature>
<comment type="caution">
    <text evidence="5">The sequence shown here is derived from an EMBL/GenBank/DDBJ whole genome shotgun (WGS) entry which is preliminary data.</text>
</comment>
<feature type="repeat" description="ANK" evidence="1">
    <location>
        <begin position="294"/>
        <end position="326"/>
    </location>
</feature>
<dbReference type="CDD" id="cd22886">
    <property type="entry name" value="ANKRD27_zf2"/>
    <property type="match status" value="1"/>
</dbReference>
<dbReference type="GO" id="GO:0097422">
    <property type="term" value="C:tubular endosome"/>
    <property type="evidence" value="ECO:0007669"/>
    <property type="project" value="TreeGrafter"/>
</dbReference>
<feature type="repeat" description="ANK" evidence="1">
    <location>
        <begin position="398"/>
        <end position="430"/>
    </location>
</feature>
<keyword evidence="6" id="KW-1185">Reference proteome</keyword>